<keyword evidence="5" id="KW-0190">Covalent protein-DNA linkage</keyword>
<dbReference type="OrthoDB" id="9782620at2"/>
<dbReference type="GO" id="GO:0003697">
    <property type="term" value="F:single-stranded DNA binding"/>
    <property type="evidence" value="ECO:0007669"/>
    <property type="project" value="InterPro"/>
</dbReference>
<comment type="similarity">
    <text evidence="1 8">Belongs to the SOS response-associated peptidase family.</text>
</comment>
<proteinExistence type="inferred from homology"/>
<dbReference type="PANTHER" id="PTHR13604:SF0">
    <property type="entry name" value="ABASIC SITE PROCESSING PROTEIN HMCES"/>
    <property type="match status" value="1"/>
</dbReference>
<dbReference type="Pfam" id="PF02586">
    <property type="entry name" value="SRAP"/>
    <property type="match status" value="1"/>
</dbReference>
<evidence type="ECO:0000256" key="4">
    <source>
        <dbReference type="ARBA" id="ARBA00022801"/>
    </source>
</evidence>
<sequence>MCGRFTLRIPPHELWKALQAEYDWQPRFNIAPSQLAPVVRIRDGQPVLDRLRWGFIPSWAKDEKIGYKMINARSEEIAKSYRGALKSRRCLIVADGWYEWKNKQPYHFHQPDNIPFAFAGLWEKWKETESFTIFTTAAVGVAADYHDRMPVIIHPAAYDPWLDPDINGNDLVEPLLQSWEGELKVEEANKCVGNPRNEGPQCLNERGSGKLF</sequence>
<keyword evidence="7" id="KW-0456">Lyase</keyword>
<evidence type="ECO:0000313" key="10">
    <source>
        <dbReference type="Proteomes" id="UP000317178"/>
    </source>
</evidence>
<dbReference type="GO" id="GO:0106300">
    <property type="term" value="P:protein-DNA covalent cross-linking repair"/>
    <property type="evidence" value="ECO:0007669"/>
    <property type="project" value="InterPro"/>
</dbReference>
<evidence type="ECO:0000313" key="9">
    <source>
        <dbReference type="EMBL" id="QDU81202.1"/>
    </source>
</evidence>
<dbReference type="EMBL" id="CP036281">
    <property type="protein sequence ID" value="QDU81202.1"/>
    <property type="molecule type" value="Genomic_DNA"/>
</dbReference>
<evidence type="ECO:0000256" key="8">
    <source>
        <dbReference type="RuleBase" id="RU364100"/>
    </source>
</evidence>
<dbReference type="Gene3D" id="3.90.1680.10">
    <property type="entry name" value="SOS response associated peptidase-like"/>
    <property type="match status" value="1"/>
</dbReference>
<evidence type="ECO:0000256" key="5">
    <source>
        <dbReference type="ARBA" id="ARBA00023124"/>
    </source>
</evidence>
<dbReference type="InterPro" id="IPR036590">
    <property type="entry name" value="SRAP-like"/>
</dbReference>
<evidence type="ECO:0000256" key="1">
    <source>
        <dbReference type="ARBA" id="ARBA00008136"/>
    </source>
</evidence>
<dbReference type="Proteomes" id="UP000317178">
    <property type="component" value="Chromosome"/>
</dbReference>
<dbReference type="InterPro" id="IPR003738">
    <property type="entry name" value="SRAP"/>
</dbReference>
<gene>
    <name evidence="9" type="primary">yedK</name>
    <name evidence="9" type="ORF">Pla110_29410</name>
</gene>
<dbReference type="EC" id="3.4.-.-" evidence="8"/>
<reference evidence="9 10" key="1">
    <citation type="submission" date="2019-02" db="EMBL/GenBank/DDBJ databases">
        <title>Deep-cultivation of Planctomycetes and their phenomic and genomic characterization uncovers novel biology.</title>
        <authorList>
            <person name="Wiegand S."/>
            <person name="Jogler M."/>
            <person name="Boedeker C."/>
            <person name="Pinto D."/>
            <person name="Vollmers J."/>
            <person name="Rivas-Marin E."/>
            <person name="Kohn T."/>
            <person name="Peeters S.H."/>
            <person name="Heuer A."/>
            <person name="Rast P."/>
            <person name="Oberbeckmann S."/>
            <person name="Bunk B."/>
            <person name="Jeske O."/>
            <person name="Meyerdierks A."/>
            <person name="Storesund J.E."/>
            <person name="Kallscheuer N."/>
            <person name="Luecker S."/>
            <person name="Lage O.M."/>
            <person name="Pohl T."/>
            <person name="Merkel B.J."/>
            <person name="Hornburger P."/>
            <person name="Mueller R.-W."/>
            <person name="Bruemmer F."/>
            <person name="Labrenz M."/>
            <person name="Spormann A.M."/>
            <person name="Op den Camp H."/>
            <person name="Overmann J."/>
            <person name="Amann R."/>
            <person name="Jetten M.S.M."/>
            <person name="Mascher T."/>
            <person name="Medema M.H."/>
            <person name="Devos D.P."/>
            <person name="Kaster A.-K."/>
            <person name="Ovreas L."/>
            <person name="Rohde M."/>
            <person name="Galperin M.Y."/>
            <person name="Jogler C."/>
        </authorList>
    </citation>
    <scope>NUCLEOTIDE SEQUENCE [LARGE SCALE GENOMIC DNA]</scope>
    <source>
        <strain evidence="9 10">Pla110</strain>
    </source>
</reference>
<evidence type="ECO:0000256" key="3">
    <source>
        <dbReference type="ARBA" id="ARBA00022763"/>
    </source>
</evidence>
<name>A0A518CPQ5_9PLAN</name>
<protein>
    <recommendedName>
        <fullName evidence="8">Abasic site processing protein</fullName>
        <ecNumber evidence="8">3.4.-.-</ecNumber>
    </recommendedName>
</protein>
<keyword evidence="4 8" id="KW-0378">Hydrolase</keyword>
<dbReference type="GO" id="GO:0008233">
    <property type="term" value="F:peptidase activity"/>
    <property type="evidence" value="ECO:0007669"/>
    <property type="project" value="UniProtKB-KW"/>
</dbReference>
<organism evidence="9 10">
    <name type="scientific">Polystyrenella longa</name>
    <dbReference type="NCBI Taxonomy" id="2528007"/>
    <lineage>
        <taxon>Bacteria</taxon>
        <taxon>Pseudomonadati</taxon>
        <taxon>Planctomycetota</taxon>
        <taxon>Planctomycetia</taxon>
        <taxon>Planctomycetales</taxon>
        <taxon>Planctomycetaceae</taxon>
        <taxon>Polystyrenella</taxon>
    </lineage>
</organism>
<accession>A0A518CPQ5</accession>
<evidence type="ECO:0000256" key="6">
    <source>
        <dbReference type="ARBA" id="ARBA00023125"/>
    </source>
</evidence>
<keyword evidence="2 8" id="KW-0645">Protease</keyword>
<dbReference type="KEGG" id="plon:Pla110_29410"/>
<keyword evidence="6" id="KW-0238">DNA-binding</keyword>
<keyword evidence="10" id="KW-1185">Reference proteome</keyword>
<dbReference type="AlphaFoldDB" id="A0A518CPQ5"/>
<evidence type="ECO:0000256" key="7">
    <source>
        <dbReference type="ARBA" id="ARBA00023239"/>
    </source>
</evidence>
<dbReference type="GO" id="GO:0006508">
    <property type="term" value="P:proteolysis"/>
    <property type="evidence" value="ECO:0007669"/>
    <property type="project" value="UniProtKB-KW"/>
</dbReference>
<dbReference type="SUPFAM" id="SSF143081">
    <property type="entry name" value="BB1717-like"/>
    <property type="match status" value="1"/>
</dbReference>
<keyword evidence="3" id="KW-0227">DNA damage</keyword>
<dbReference type="PANTHER" id="PTHR13604">
    <property type="entry name" value="DC12-RELATED"/>
    <property type="match status" value="1"/>
</dbReference>
<evidence type="ECO:0000256" key="2">
    <source>
        <dbReference type="ARBA" id="ARBA00022670"/>
    </source>
</evidence>
<dbReference type="GO" id="GO:0016829">
    <property type="term" value="F:lyase activity"/>
    <property type="evidence" value="ECO:0007669"/>
    <property type="project" value="UniProtKB-KW"/>
</dbReference>
<dbReference type="RefSeq" id="WP_144996406.1">
    <property type="nucleotide sequence ID" value="NZ_CP036281.1"/>
</dbReference>